<evidence type="ECO:0000313" key="11">
    <source>
        <dbReference type="EMBL" id="QEC49276.1"/>
    </source>
</evidence>
<dbReference type="Pfam" id="PF00005">
    <property type="entry name" value="ABC_tran"/>
    <property type="match status" value="1"/>
</dbReference>
<dbReference type="SMART" id="SM00382">
    <property type="entry name" value="AAA"/>
    <property type="match status" value="1"/>
</dbReference>
<keyword evidence="5" id="KW-0547">Nucleotide-binding</keyword>
<evidence type="ECO:0000313" key="12">
    <source>
        <dbReference type="Proteomes" id="UP000321805"/>
    </source>
</evidence>
<evidence type="ECO:0000256" key="4">
    <source>
        <dbReference type="ARBA" id="ARBA00022692"/>
    </source>
</evidence>
<dbReference type="Pfam" id="PF02653">
    <property type="entry name" value="BPD_transp_2"/>
    <property type="match status" value="1"/>
</dbReference>
<dbReference type="PANTHER" id="PTHR45772">
    <property type="entry name" value="CONSERVED COMPONENT OF ABC TRANSPORTER FOR NATURAL AMINO ACIDS-RELATED"/>
    <property type="match status" value="1"/>
</dbReference>
<keyword evidence="12" id="KW-1185">Reference proteome</keyword>
<feature type="transmembrane region" description="Helical" evidence="9">
    <location>
        <begin position="223"/>
        <end position="244"/>
    </location>
</feature>
<feature type="transmembrane region" description="Helical" evidence="9">
    <location>
        <begin position="7"/>
        <end position="25"/>
    </location>
</feature>
<dbReference type="InterPro" id="IPR051120">
    <property type="entry name" value="ABC_AA/LPS_Transport"/>
</dbReference>
<dbReference type="InterPro" id="IPR027417">
    <property type="entry name" value="P-loop_NTPase"/>
</dbReference>
<keyword evidence="4 9" id="KW-0812">Transmembrane</keyword>
<feature type="transmembrane region" description="Helical" evidence="9">
    <location>
        <begin position="87"/>
        <end position="112"/>
    </location>
</feature>
<dbReference type="Proteomes" id="UP000321805">
    <property type="component" value="Chromosome"/>
</dbReference>
<sequence>MANTYNYINLIAIYAIYAMSLNVLLGYAGQLSVAHAAFGAVGGYMAAYLGTSHGWHFGPGLLVGALAAGVLGVLASLPALYLDVRFLILLTLALSTAVLAVVGAIPALGGATGLTSLPFPTIFGQSLLEPSHFVIFSVIVALIVLAICSRLVNSPFGRVLRALREDEVAARGVGKNIVRYKVTVFGVTAAMAGVAGVMLSYYNASIQPGGFDLSQSMQIIAMIVIGGTANLYGSILGATIIVLLDPFLQNVVNLDPDTAGLVRTFIYGSLIVIFMMVLPQGLIRERWTIGRLLGRRSAKTAGGIDVAKLADVTEDSNAQEAAAEAAAAGAGQPAATGQLALEAKGLRKYFGGIRAADELSLQLRTGQVTGLIGPNGAGKTTVFNLLTRVIPPDAGTVSLGDTEITEWTPNRIAVSGMSRSYQDVRIWSRMTVLENVMLAIPHQPGERLFNVFFRPLAIRKFERQAATRAMEHLQFVGLAEHADEEAGSLPFGDQKLLALARLLATEADVLLLDEPASGIDIDGVERMLGLIERLRARGKCVCIVEHNLHVVERLADRVYFMEAGRITAEGTMSELMQQERLSEVYFGSS</sequence>
<keyword evidence="8 9" id="KW-0472">Membrane</keyword>
<feature type="domain" description="ABC transporter" evidence="10">
    <location>
        <begin position="341"/>
        <end position="588"/>
    </location>
</feature>
<dbReference type="KEGG" id="bsol:FSW04_17955"/>
<accession>A0A5B8U841</accession>
<dbReference type="InterPro" id="IPR003439">
    <property type="entry name" value="ABC_transporter-like_ATP-bd"/>
</dbReference>
<dbReference type="GO" id="GO:0016887">
    <property type="term" value="F:ATP hydrolysis activity"/>
    <property type="evidence" value="ECO:0007669"/>
    <property type="project" value="InterPro"/>
</dbReference>
<dbReference type="GO" id="GO:0005886">
    <property type="term" value="C:plasma membrane"/>
    <property type="evidence" value="ECO:0007669"/>
    <property type="project" value="UniProtKB-SubCell"/>
</dbReference>
<evidence type="ECO:0000256" key="8">
    <source>
        <dbReference type="ARBA" id="ARBA00023136"/>
    </source>
</evidence>
<dbReference type="InterPro" id="IPR043428">
    <property type="entry name" value="LivM-like"/>
</dbReference>
<dbReference type="InterPro" id="IPR003593">
    <property type="entry name" value="AAA+_ATPase"/>
</dbReference>
<keyword evidence="3" id="KW-1003">Cell membrane</keyword>
<reference evidence="11 12" key="1">
    <citation type="journal article" date="2018" name="J. Microbiol.">
        <title>Baekduia soli gen. nov., sp. nov., a novel bacterium isolated from the soil of Baekdu Mountain and proposal of a novel family name, Baekduiaceae fam. nov.</title>
        <authorList>
            <person name="An D.S."/>
            <person name="Siddiqi M.Z."/>
            <person name="Kim K.H."/>
            <person name="Yu H.S."/>
            <person name="Im W.T."/>
        </authorList>
    </citation>
    <scope>NUCLEOTIDE SEQUENCE [LARGE SCALE GENOMIC DNA]</scope>
    <source>
        <strain evidence="11 12">BR7-21</strain>
    </source>
</reference>
<dbReference type="CDD" id="cd06581">
    <property type="entry name" value="TM_PBP1_LivM_like"/>
    <property type="match status" value="1"/>
</dbReference>
<feature type="transmembrane region" description="Helical" evidence="9">
    <location>
        <begin position="182"/>
        <end position="202"/>
    </location>
</feature>
<dbReference type="PROSITE" id="PS50893">
    <property type="entry name" value="ABC_TRANSPORTER_2"/>
    <property type="match status" value="1"/>
</dbReference>
<dbReference type="GO" id="GO:0005524">
    <property type="term" value="F:ATP binding"/>
    <property type="evidence" value="ECO:0007669"/>
    <property type="project" value="UniProtKB-KW"/>
</dbReference>
<evidence type="ECO:0000256" key="2">
    <source>
        <dbReference type="ARBA" id="ARBA00022448"/>
    </source>
</evidence>
<evidence type="ECO:0000256" key="9">
    <source>
        <dbReference type="SAM" id="Phobius"/>
    </source>
</evidence>
<dbReference type="EMBL" id="CP042430">
    <property type="protein sequence ID" value="QEC49276.1"/>
    <property type="molecule type" value="Genomic_DNA"/>
</dbReference>
<gene>
    <name evidence="11" type="ORF">FSW04_17955</name>
</gene>
<dbReference type="OrthoDB" id="4350300at2"/>
<proteinExistence type="predicted"/>
<dbReference type="GO" id="GO:0015658">
    <property type="term" value="F:branched-chain amino acid transmembrane transporter activity"/>
    <property type="evidence" value="ECO:0007669"/>
    <property type="project" value="InterPro"/>
</dbReference>
<evidence type="ECO:0000259" key="10">
    <source>
        <dbReference type="PROSITE" id="PS50893"/>
    </source>
</evidence>
<feature type="transmembrane region" description="Helical" evidence="9">
    <location>
        <begin position="264"/>
        <end position="283"/>
    </location>
</feature>
<dbReference type="Gene3D" id="3.40.50.300">
    <property type="entry name" value="P-loop containing nucleotide triphosphate hydrolases"/>
    <property type="match status" value="1"/>
</dbReference>
<organism evidence="11 12">
    <name type="scientific">Baekduia soli</name>
    <dbReference type="NCBI Taxonomy" id="496014"/>
    <lineage>
        <taxon>Bacteria</taxon>
        <taxon>Bacillati</taxon>
        <taxon>Actinomycetota</taxon>
        <taxon>Thermoleophilia</taxon>
        <taxon>Solirubrobacterales</taxon>
        <taxon>Baekduiaceae</taxon>
        <taxon>Baekduia</taxon>
    </lineage>
</organism>
<dbReference type="CDD" id="cd03219">
    <property type="entry name" value="ABC_Mj1267_LivG_branched"/>
    <property type="match status" value="1"/>
</dbReference>
<dbReference type="RefSeq" id="WP_146921639.1">
    <property type="nucleotide sequence ID" value="NZ_CP042430.1"/>
</dbReference>
<keyword evidence="7 9" id="KW-1133">Transmembrane helix</keyword>
<dbReference type="InterPro" id="IPR001851">
    <property type="entry name" value="ABC_transp_permease"/>
</dbReference>
<evidence type="ECO:0000256" key="1">
    <source>
        <dbReference type="ARBA" id="ARBA00004651"/>
    </source>
</evidence>
<comment type="subcellular location">
    <subcellularLocation>
        <location evidence="1">Cell membrane</location>
        <topology evidence="1">Multi-pass membrane protein</topology>
    </subcellularLocation>
</comment>
<feature type="transmembrane region" description="Helical" evidence="9">
    <location>
        <begin position="61"/>
        <end position="81"/>
    </location>
</feature>
<evidence type="ECO:0000256" key="5">
    <source>
        <dbReference type="ARBA" id="ARBA00022741"/>
    </source>
</evidence>
<dbReference type="AlphaFoldDB" id="A0A5B8U841"/>
<keyword evidence="6 11" id="KW-0067">ATP-binding</keyword>
<name>A0A5B8U841_9ACTN</name>
<keyword evidence="2" id="KW-0813">Transport</keyword>
<evidence type="ECO:0000256" key="6">
    <source>
        <dbReference type="ARBA" id="ARBA00022840"/>
    </source>
</evidence>
<dbReference type="PANTHER" id="PTHR45772:SF9">
    <property type="entry name" value="CONSERVED COMPONENT OF ABC TRANSPORTER FOR NATURAL AMINO ACIDS"/>
    <property type="match status" value="1"/>
</dbReference>
<evidence type="ECO:0000256" key="3">
    <source>
        <dbReference type="ARBA" id="ARBA00022475"/>
    </source>
</evidence>
<evidence type="ECO:0000256" key="7">
    <source>
        <dbReference type="ARBA" id="ARBA00022989"/>
    </source>
</evidence>
<feature type="transmembrane region" description="Helical" evidence="9">
    <location>
        <begin position="133"/>
        <end position="152"/>
    </location>
</feature>
<dbReference type="SUPFAM" id="SSF52540">
    <property type="entry name" value="P-loop containing nucleoside triphosphate hydrolases"/>
    <property type="match status" value="1"/>
</dbReference>
<protein>
    <submittedName>
        <fullName evidence="11">Branched-chain amino acid ABC transporter ATP-binding protein/permease</fullName>
    </submittedName>
</protein>